<keyword evidence="2" id="KW-1133">Transmembrane helix</keyword>
<evidence type="ECO:0000313" key="4">
    <source>
        <dbReference type="EMBL" id="TCS65571.1"/>
    </source>
</evidence>
<feature type="transmembrane region" description="Helical" evidence="2">
    <location>
        <begin position="110"/>
        <end position="134"/>
    </location>
</feature>
<feature type="transmembrane region" description="Helical" evidence="2">
    <location>
        <begin position="146"/>
        <end position="167"/>
    </location>
</feature>
<dbReference type="RefSeq" id="WP_116442461.1">
    <property type="nucleotide sequence ID" value="NZ_BHEO01000008.1"/>
</dbReference>
<feature type="transmembrane region" description="Helical" evidence="2">
    <location>
        <begin position="36"/>
        <end position="65"/>
    </location>
</feature>
<protein>
    <recommendedName>
        <fullName evidence="7">TM2 domain-containing protein</fullName>
    </recommendedName>
</protein>
<evidence type="ECO:0000256" key="2">
    <source>
        <dbReference type="SAM" id="Phobius"/>
    </source>
</evidence>
<evidence type="ECO:0000256" key="1">
    <source>
        <dbReference type="SAM" id="MobiDB-lite"/>
    </source>
</evidence>
<proteinExistence type="predicted"/>
<name>A0A4V2UPF1_9FIRM</name>
<comment type="caution">
    <text evidence="4">The sequence shown here is derived from an EMBL/GenBank/DDBJ whole genome shotgun (WGS) entry which is preliminary data.</text>
</comment>
<reference evidence="4 5" key="2">
    <citation type="submission" date="2019-03" db="EMBL/GenBank/DDBJ databases">
        <title>Genomic Encyclopedia of Type Strains, Phase IV (KMG-IV): sequencing the most valuable type-strain genomes for metagenomic binning, comparative biology and taxonomic classification.</title>
        <authorList>
            <person name="Goeker M."/>
        </authorList>
    </citation>
    <scope>NUCLEOTIDE SEQUENCE [LARGE SCALE GENOMIC DNA]</scope>
    <source>
        <strain evidence="4 5">DSM 103426</strain>
    </source>
</reference>
<keyword evidence="6" id="KW-1185">Reference proteome</keyword>
<dbReference type="Proteomes" id="UP000294613">
    <property type="component" value="Unassembled WGS sequence"/>
</dbReference>
<organism evidence="4 5">
    <name type="scientific">Faecalimonas umbilicata</name>
    <dbReference type="NCBI Taxonomy" id="1912855"/>
    <lineage>
        <taxon>Bacteria</taxon>
        <taxon>Bacillati</taxon>
        <taxon>Bacillota</taxon>
        <taxon>Clostridia</taxon>
        <taxon>Lachnospirales</taxon>
        <taxon>Lachnospiraceae</taxon>
        <taxon>Faecalimonas</taxon>
    </lineage>
</organism>
<feature type="region of interest" description="Disordered" evidence="1">
    <location>
        <begin position="238"/>
        <end position="266"/>
    </location>
</feature>
<reference evidence="3 6" key="1">
    <citation type="journal article" date="2018" name="Int. J. Syst. Evol. Microbiol.">
        <title>Draft Genome Sequence of Faecalimonas umbilicata JCM 30896T, an Acetate-Producing Bacterium Isolated from Human Feces.</title>
        <authorList>
            <person name="Sakamoto M."/>
            <person name="Ikeyama N."/>
            <person name="Yuki M."/>
            <person name="Ohkuma M."/>
        </authorList>
    </citation>
    <scope>NUCLEOTIDE SEQUENCE [LARGE SCALE GENOMIC DNA]</scope>
    <source>
        <strain evidence="3 6">EGH7</strain>
    </source>
</reference>
<keyword evidence="2" id="KW-0472">Membrane</keyword>
<dbReference type="EMBL" id="BHEO01000008">
    <property type="protein sequence ID" value="GBU06646.1"/>
    <property type="molecule type" value="Genomic_DNA"/>
</dbReference>
<dbReference type="AlphaFoldDB" id="A0A4V2UPF1"/>
<evidence type="ECO:0000313" key="6">
    <source>
        <dbReference type="Proteomes" id="UP000702954"/>
    </source>
</evidence>
<gene>
    <name evidence="4" type="ORF">EDD74_12266</name>
    <name evidence="3" type="ORF">FAEUMB_31870</name>
</gene>
<dbReference type="EMBL" id="SLZV01000022">
    <property type="protein sequence ID" value="TCS65571.1"/>
    <property type="molecule type" value="Genomic_DNA"/>
</dbReference>
<keyword evidence="2" id="KW-0812">Transmembrane</keyword>
<feature type="compositionally biased region" description="Basic and acidic residues" evidence="1">
    <location>
        <begin position="244"/>
        <end position="266"/>
    </location>
</feature>
<evidence type="ECO:0000313" key="5">
    <source>
        <dbReference type="Proteomes" id="UP000294613"/>
    </source>
</evidence>
<accession>A0A4V2UPF1</accession>
<sequence>MRRQRKGFLTWIASLIPGAGELYMGFEKQGVSLMILFWGSVALIAMLGMGWPIFLLPVIWFYSFFHVHNLKTMNPEEFYMVEDRYLLHMDELAKEFRSDKKGFFQSYRSIITILIILIGATLLWDGISSLIYVILPGFMYDVLWNIGNVLTKGVAGAAIIAVGIYFFRCTRKEEDQFRQEKMTRNQEEAQNSAAREFMAGTFGAAMNETEKGEMSFSGNPMTGEQDFMKNEVPVSQPLLGNLPIEEKEAEEKEEAPKDCASEQVEK</sequence>
<evidence type="ECO:0008006" key="7">
    <source>
        <dbReference type="Google" id="ProtNLM"/>
    </source>
</evidence>
<evidence type="ECO:0000313" key="3">
    <source>
        <dbReference type="EMBL" id="GBU06646.1"/>
    </source>
</evidence>
<dbReference type="Proteomes" id="UP000702954">
    <property type="component" value="Unassembled WGS sequence"/>
</dbReference>